<feature type="domain" description="ABC transporter" evidence="5">
    <location>
        <begin position="9"/>
        <end position="251"/>
    </location>
</feature>
<evidence type="ECO:0000256" key="4">
    <source>
        <dbReference type="ARBA" id="ARBA00022840"/>
    </source>
</evidence>
<evidence type="ECO:0000256" key="3">
    <source>
        <dbReference type="ARBA" id="ARBA00022741"/>
    </source>
</evidence>
<dbReference type="PROSITE" id="PS50893">
    <property type="entry name" value="ABC_TRANSPORTER_2"/>
    <property type="match status" value="2"/>
</dbReference>
<gene>
    <name evidence="6" type="ORF">HMPREF9465_01954</name>
</gene>
<evidence type="ECO:0000259" key="5">
    <source>
        <dbReference type="PROSITE" id="PS50893"/>
    </source>
</evidence>
<keyword evidence="2" id="KW-0472">Membrane</keyword>
<dbReference type="HOGENOM" id="CLU_000604_86_2_4"/>
<dbReference type="GO" id="GO:0005524">
    <property type="term" value="F:ATP binding"/>
    <property type="evidence" value="ECO:0007669"/>
    <property type="project" value="UniProtKB-KW"/>
</dbReference>
<dbReference type="Proteomes" id="UP000005835">
    <property type="component" value="Unassembled WGS sequence"/>
</dbReference>
<organism evidence="6 7">
    <name type="scientific">Sutterella wadsworthensis 2_1_59BFAA</name>
    <dbReference type="NCBI Taxonomy" id="742823"/>
    <lineage>
        <taxon>Bacteria</taxon>
        <taxon>Pseudomonadati</taxon>
        <taxon>Pseudomonadota</taxon>
        <taxon>Betaproteobacteria</taxon>
        <taxon>Burkholderiales</taxon>
        <taxon>Sutterellaceae</taxon>
        <taxon>Sutterella</taxon>
    </lineage>
</organism>
<dbReference type="RefSeq" id="WP_005436576.1">
    <property type="nucleotide sequence ID" value="NZ_JH815519.1"/>
</dbReference>
<dbReference type="SMART" id="SM00382">
    <property type="entry name" value="AAA"/>
    <property type="match status" value="2"/>
</dbReference>
<dbReference type="eggNOG" id="COG4172">
    <property type="taxonomic scope" value="Bacteria"/>
</dbReference>
<dbReference type="GO" id="GO:0055085">
    <property type="term" value="P:transmembrane transport"/>
    <property type="evidence" value="ECO:0007669"/>
    <property type="project" value="UniProtKB-ARBA"/>
</dbReference>
<dbReference type="PATRIC" id="fig|742823.3.peg.1951"/>
<evidence type="ECO:0000313" key="6">
    <source>
        <dbReference type="EMBL" id="EKB30426.1"/>
    </source>
</evidence>
<dbReference type="Gene3D" id="3.40.50.300">
    <property type="entry name" value="P-loop containing nucleotide triphosphate hydrolases"/>
    <property type="match status" value="2"/>
</dbReference>
<keyword evidence="3" id="KW-0547">Nucleotide-binding</keyword>
<feature type="domain" description="ABC transporter" evidence="5">
    <location>
        <begin position="285"/>
        <end position="518"/>
    </location>
</feature>
<dbReference type="STRING" id="742823.HMPREF9465_01954"/>
<dbReference type="Pfam" id="PF00005">
    <property type="entry name" value="ABC_tran"/>
    <property type="match status" value="2"/>
</dbReference>
<reference evidence="6 7" key="1">
    <citation type="submission" date="2012-05" db="EMBL/GenBank/DDBJ databases">
        <title>The Genome Sequence of Sutterella wadsworthensis 2_1_59BFAA.</title>
        <authorList>
            <consortium name="The Broad Institute Genome Sequencing Platform"/>
            <person name="Earl A."/>
            <person name="Ward D."/>
            <person name="Feldgarden M."/>
            <person name="Gevers D."/>
            <person name="Daigneault M."/>
            <person name="Strauss J."/>
            <person name="Allen-Vercoe E."/>
            <person name="Walker B."/>
            <person name="Young S.K."/>
            <person name="Zeng Q."/>
            <person name="Gargeya S."/>
            <person name="Fitzgerald M."/>
            <person name="Haas B."/>
            <person name="Abouelleil A."/>
            <person name="Alvarado L."/>
            <person name="Arachchi H.M."/>
            <person name="Berlin A.M."/>
            <person name="Chapman S.B."/>
            <person name="Goldberg J."/>
            <person name="Griggs A."/>
            <person name="Gujja S."/>
            <person name="Hansen M."/>
            <person name="Howarth C."/>
            <person name="Imamovic A."/>
            <person name="Larimer J."/>
            <person name="McCowen C."/>
            <person name="Montmayeur A."/>
            <person name="Murphy C."/>
            <person name="Neiman D."/>
            <person name="Pearson M."/>
            <person name="Priest M."/>
            <person name="Roberts A."/>
            <person name="Saif S."/>
            <person name="Shea T."/>
            <person name="Sisk P."/>
            <person name="Sykes S."/>
            <person name="Wortman J."/>
            <person name="Nusbaum C."/>
            <person name="Birren B."/>
        </authorList>
    </citation>
    <scope>NUCLEOTIDE SEQUENCE [LARGE SCALE GENOMIC DNA]</scope>
    <source>
        <strain evidence="6 7">2_1_59BFAA</strain>
    </source>
</reference>
<dbReference type="OrthoDB" id="9802772at2"/>
<sequence length="527" mass="56078">MTDADDVILSVAGLRVRDSWDREILHGLDLDVRRGECLALVGESGAGKSLTLRALAGLLPHGFTVSGTMDFEGRTLCAPGAFAAVRGRRILYMAQQAMTAFDPLVRIGVQLGETASAAGLSGSKADEAVSRALRAVGLDPARILRAFPCELSGGMLQRVMTACVLILRPDVILADEPTSALDVVNVRAVLASLQEVRRTTGSALVLVTHDLGLAAGLADRFVILMSGGIVEKGGREIFERPSHPYTQRLALAWRRANAVLQESLAAGPAPAAEEPQRAPEAEPVLRIEGVTKYYASGSFLRRSVHEVLRGVNLEVRRGEVVGLIGGSGEGKSTLSRLILGLEAPTAGRILVRGADRSELRSGEASVVFQNYLDSADPVWTVGDVIEEPVRLAGGRVDVRDLLRRVGLPAEYASRRPHQLSGGELQRVAIARAMAGGPSLVVFDEALSSLDASVQDEIMELLAELKPDHAGWLFISHDLKAVARLCDRVAVLSEGRIVEVMDAARMGSPSSEAGRRFVEAAAAALPRA</sequence>
<protein>
    <recommendedName>
        <fullName evidence="5">ABC transporter domain-containing protein</fullName>
    </recommendedName>
</protein>
<evidence type="ECO:0000256" key="1">
    <source>
        <dbReference type="ARBA" id="ARBA00022448"/>
    </source>
</evidence>
<proteinExistence type="predicted"/>
<dbReference type="SUPFAM" id="SSF52540">
    <property type="entry name" value="P-loop containing nucleoside triphosphate hydrolases"/>
    <property type="match status" value="2"/>
</dbReference>
<comment type="caution">
    <text evidence="6">The sequence shown here is derived from an EMBL/GenBank/DDBJ whole genome shotgun (WGS) entry which is preliminary data.</text>
</comment>
<dbReference type="InterPro" id="IPR027417">
    <property type="entry name" value="P-loop_NTPase"/>
</dbReference>
<dbReference type="InterPro" id="IPR017871">
    <property type="entry name" value="ABC_transporter-like_CS"/>
</dbReference>
<dbReference type="PROSITE" id="PS00211">
    <property type="entry name" value="ABC_TRANSPORTER_1"/>
    <property type="match status" value="1"/>
</dbReference>
<dbReference type="CDD" id="cd03257">
    <property type="entry name" value="ABC_NikE_OppD_transporters"/>
    <property type="match status" value="2"/>
</dbReference>
<dbReference type="InterPro" id="IPR050319">
    <property type="entry name" value="ABC_transp_ATP-bind"/>
</dbReference>
<dbReference type="EMBL" id="ADMG01000042">
    <property type="protein sequence ID" value="EKB30426.1"/>
    <property type="molecule type" value="Genomic_DNA"/>
</dbReference>
<keyword evidence="7" id="KW-1185">Reference proteome</keyword>
<keyword evidence="1" id="KW-0813">Transport</keyword>
<keyword evidence="4" id="KW-0067">ATP-binding</keyword>
<name>K1JJQ7_9BURK</name>
<accession>K1JJQ7</accession>
<evidence type="ECO:0000313" key="7">
    <source>
        <dbReference type="Proteomes" id="UP000005835"/>
    </source>
</evidence>
<dbReference type="AlphaFoldDB" id="K1JJQ7"/>
<keyword evidence="2" id="KW-1003">Cell membrane</keyword>
<dbReference type="InterPro" id="IPR003439">
    <property type="entry name" value="ABC_transporter-like_ATP-bd"/>
</dbReference>
<dbReference type="GO" id="GO:0016887">
    <property type="term" value="F:ATP hydrolysis activity"/>
    <property type="evidence" value="ECO:0007669"/>
    <property type="project" value="InterPro"/>
</dbReference>
<evidence type="ECO:0000256" key="2">
    <source>
        <dbReference type="ARBA" id="ARBA00022475"/>
    </source>
</evidence>
<dbReference type="InterPro" id="IPR003593">
    <property type="entry name" value="AAA+_ATPase"/>
</dbReference>
<dbReference type="PANTHER" id="PTHR43776">
    <property type="entry name" value="TRANSPORT ATP-BINDING PROTEIN"/>
    <property type="match status" value="1"/>
</dbReference>